<organism evidence="2 3">
    <name type="scientific">Caerostris extrusa</name>
    <name type="common">Bark spider</name>
    <name type="synonym">Caerostris bankana</name>
    <dbReference type="NCBI Taxonomy" id="172846"/>
    <lineage>
        <taxon>Eukaryota</taxon>
        <taxon>Metazoa</taxon>
        <taxon>Ecdysozoa</taxon>
        <taxon>Arthropoda</taxon>
        <taxon>Chelicerata</taxon>
        <taxon>Arachnida</taxon>
        <taxon>Araneae</taxon>
        <taxon>Araneomorphae</taxon>
        <taxon>Entelegynae</taxon>
        <taxon>Araneoidea</taxon>
        <taxon>Araneidae</taxon>
        <taxon>Caerostris</taxon>
    </lineage>
</organism>
<dbReference type="Proteomes" id="UP001054945">
    <property type="component" value="Unassembled WGS sequence"/>
</dbReference>
<reference evidence="2 3" key="1">
    <citation type="submission" date="2021-06" db="EMBL/GenBank/DDBJ databases">
        <title>Caerostris extrusa draft genome.</title>
        <authorList>
            <person name="Kono N."/>
            <person name="Arakawa K."/>
        </authorList>
    </citation>
    <scope>NUCLEOTIDE SEQUENCE [LARGE SCALE GENOMIC DNA]</scope>
</reference>
<evidence type="ECO:0000313" key="3">
    <source>
        <dbReference type="Proteomes" id="UP001054945"/>
    </source>
</evidence>
<dbReference type="AlphaFoldDB" id="A0AAV4TZU3"/>
<evidence type="ECO:0000313" key="2">
    <source>
        <dbReference type="EMBL" id="GIY50778.1"/>
    </source>
</evidence>
<accession>A0AAV4TZU3</accession>
<gene>
    <name evidence="2" type="ORF">CEXT_608781</name>
</gene>
<keyword evidence="3" id="KW-1185">Reference proteome</keyword>
<sequence>MRSHQRGWVSPGAPSPVAARYRLPELPTGPPSERTGVGALPLITKAFRGIDRHVSGPLIGADHRRGGPLCRV</sequence>
<comment type="caution">
    <text evidence="2">The sequence shown here is derived from an EMBL/GenBank/DDBJ whole genome shotgun (WGS) entry which is preliminary data.</text>
</comment>
<proteinExistence type="predicted"/>
<protein>
    <submittedName>
        <fullName evidence="2">Uncharacterized protein</fullName>
    </submittedName>
</protein>
<dbReference type="EMBL" id="BPLR01012024">
    <property type="protein sequence ID" value="GIY50778.1"/>
    <property type="molecule type" value="Genomic_DNA"/>
</dbReference>
<evidence type="ECO:0000256" key="1">
    <source>
        <dbReference type="SAM" id="MobiDB-lite"/>
    </source>
</evidence>
<name>A0AAV4TZU3_CAEEX</name>
<feature type="region of interest" description="Disordered" evidence="1">
    <location>
        <begin position="1"/>
        <end position="37"/>
    </location>
</feature>